<proteinExistence type="predicted"/>
<dbReference type="Gene3D" id="2.150.10.10">
    <property type="entry name" value="Serralysin-like metalloprotease, C-terminal"/>
    <property type="match status" value="23"/>
</dbReference>
<dbReference type="PRINTS" id="PR01488">
    <property type="entry name" value="RTXTOXINA"/>
</dbReference>
<dbReference type="SUPFAM" id="SSF49313">
    <property type="entry name" value="Cadherin-like"/>
    <property type="match status" value="1"/>
</dbReference>
<dbReference type="InterPro" id="IPR011049">
    <property type="entry name" value="Serralysin-like_metalloprot_C"/>
</dbReference>
<keyword evidence="4" id="KW-0800">Toxin</keyword>
<organism evidence="11 12">
    <name type="scientific">Variovorax rhizosphaerae</name>
    <dbReference type="NCBI Taxonomy" id="1836200"/>
    <lineage>
        <taxon>Bacteria</taxon>
        <taxon>Pseudomonadati</taxon>
        <taxon>Pseudomonadota</taxon>
        <taxon>Betaproteobacteria</taxon>
        <taxon>Burkholderiales</taxon>
        <taxon>Comamonadaceae</taxon>
        <taxon>Variovorax</taxon>
    </lineage>
</organism>
<dbReference type="Proteomes" id="UP001385892">
    <property type="component" value="Unassembled WGS sequence"/>
</dbReference>
<evidence type="ECO:0000256" key="6">
    <source>
        <dbReference type="ARBA" id="ARBA00022837"/>
    </source>
</evidence>
<dbReference type="PROSITE" id="PS00330">
    <property type="entry name" value="HEMOLYSIN_CALCIUM"/>
    <property type="match status" value="37"/>
</dbReference>
<evidence type="ECO:0000256" key="3">
    <source>
        <dbReference type="ARBA" id="ARBA00022525"/>
    </source>
</evidence>
<dbReference type="InterPro" id="IPR018511">
    <property type="entry name" value="Hemolysin-typ_Ca-bd_CS"/>
</dbReference>
<feature type="region of interest" description="Disordered" evidence="9">
    <location>
        <begin position="2699"/>
        <end position="2721"/>
    </location>
</feature>
<keyword evidence="8" id="KW-0472">Membrane</keyword>
<comment type="caution">
    <text evidence="11">The sequence shown here is derived from an EMBL/GenBank/DDBJ whole genome shotgun (WGS) entry which is preliminary data.</text>
</comment>
<feature type="region of interest" description="Disordered" evidence="9">
    <location>
        <begin position="1930"/>
        <end position="1950"/>
    </location>
</feature>
<dbReference type="InterPro" id="IPR003995">
    <property type="entry name" value="RTX_toxin_determinant-A"/>
</dbReference>
<keyword evidence="7" id="KW-0843">Virulence</keyword>
<feature type="region of interest" description="Disordered" evidence="9">
    <location>
        <begin position="1351"/>
        <end position="1376"/>
    </location>
</feature>
<dbReference type="PANTHER" id="PTHR38340:SF1">
    <property type="entry name" value="S-LAYER PROTEIN"/>
    <property type="match status" value="1"/>
</dbReference>
<dbReference type="SMART" id="SM00736">
    <property type="entry name" value="CADG"/>
    <property type="match status" value="1"/>
</dbReference>
<feature type="region of interest" description="Disordered" evidence="9">
    <location>
        <begin position="2308"/>
        <end position="2335"/>
    </location>
</feature>
<keyword evidence="6" id="KW-0106">Calcium</keyword>
<dbReference type="PRINTS" id="PR00313">
    <property type="entry name" value="CABNDNGRPT"/>
</dbReference>
<evidence type="ECO:0000256" key="9">
    <source>
        <dbReference type="SAM" id="MobiDB-lite"/>
    </source>
</evidence>
<dbReference type="InterPro" id="IPR010566">
    <property type="entry name" value="Haemolys_ca-bd"/>
</dbReference>
<dbReference type="InterPro" id="IPR050557">
    <property type="entry name" value="RTX_toxin/Mannuronan_C5-epim"/>
</dbReference>
<dbReference type="SUPFAM" id="SSF51120">
    <property type="entry name" value="beta-Roll"/>
    <property type="match status" value="18"/>
</dbReference>
<accession>A0ABU8WQ39</accession>
<feature type="region of interest" description="Disordered" evidence="9">
    <location>
        <begin position="1149"/>
        <end position="1239"/>
    </location>
</feature>
<evidence type="ECO:0000256" key="4">
    <source>
        <dbReference type="ARBA" id="ARBA00022656"/>
    </source>
</evidence>
<keyword evidence="3" id="KW-0964">Secreted</keyword>
<dbReference type="RefSeq" id="WP_340344794.1">
    <property type="nucleotide sequence ID" value="NZ_JBBKZT010000011.1"/>
</dbReference>
<evidence type="ECO:0000256" key="8">
    <source>
        <dbReference type="ARBA" id="ARBA00023136"/>
    </source>
</evidence>
<evidence type="ECO:0000259" key="10">
    <source>
        <dbReference type="SMART" id="SM00736"/>
    </source>
</evidence>
<gene>
    <name evidence="11" type="ORF">WKW82_23700</name>
</gene>
<evidence type="ECO:0000313" key="11">
    <source>
        <dbReference type="EMBL" id="MEJ8849671.1"/>
    </source>
</evidence>
<reference evidence="11 12" key="1">
    <citation type="submission" date="2024-03" db="EMBL/GenBank/DDBJ databases">
        <title>Novel species of the genus Variovorax.</title>
        <authorList>
            <person name="Liu Q."/>
            <person name="Xin Y.-H."/>
        </authorList>
    </citation>
    <scope>NUCLEOTIDE SEQUENCE [LARGE SCALE GENOMIC DNA]</scope>
    <source>
        <strain evidence="11 12">KACC 18900</strain>
    </source>
</reference>
<keyword evidence="12" id="KW-1185">Reference proteome</keyword>
<keyword evidence="5" id="KW-0677">Repeat</keyword>
<feature type="domain" description="Dystroglycan-type cadherin-like" evidence="10">
    <location>
        <begin position="2853"/>
        <end position="2953"/>
    </location>
</feature>
<dbReference type="InterPro" id="IPR006644">
    <property type="entry name" value="Cadg"/>
</dbReference>
<dbReference type="Gene3D" id="2.60.40.10">
    <property type="entry name" value="Immunoglobulins"/>
    <property type="match status" value="1"/>
</dbReference>
<dbReference type="InterPro" id="IPR013783">
    <property type="entry name" value="Ig-like_fold"/>
</dbReference>
<feature type="region of interest" description="Disordered" evidence="9">
    <location>
        <begin position="2506"/>
        <end position="2546"/>
    </location>
</feature>
<dbReference type="Pfam" id="PF06594">
    <property type="entry name" value="HCBP_related"/>
    <property type="match status" value="15"/>
</dbReference>
<name>A0ABU8WQ39_9BURK</name>
<dbReference type="PANTHER" id="PTHR38340">
    <property type="entry name" value="S-LAYER PROTEIN"/>
    <property type="match status" value="1"/>
</dbReference>
<evidence type="ECO:0000313" key="12">
    <source>
        <dbReference type="Proteomes" id="UP001385892"/>
    </source>
</evidence>
<dbReference type="Pfam" id="PF05345">
    <property type="entry name" value="He_PIG"/>
    <property type="match status" value="1"/>
</dbReference>
<evidence type="ECO:0000256" key="2">
    <source>
        <dbReference type="ARBA" id="ARBA00004613"/>
    </source>
</evidence>
<comment type="subcellular location">
    <subcellularLocation>
        <location evidence="1">Membrane</location>
    </subcellularLocation>
    <subcellularLocation>
        <location evidence="2">Secreted</location>
    </subcellularLocation>
</comment>
<dbReference type="Pfam" id="PF00353">
    <property type="entry name" value="HemolysinCabind"/>
    <property type="match status" value="34"/>
</dbReference>
<protein>
    <submittedName>
        <fullName evidence="11">Calcium-binding protein</fullName>
    </submittedName>
</protein>
<evidence type="ECO:0000256" key="1">
    <source>
        <dbReference type="ARBA" id="ARBA00004370"/>
    </source>
</evidence>
<feature type="region of interest" description="Disordered" evidence="9">
    <location>
        <begin position="1768"/>
        <end position="1793"/>
    </location>
</feature>
<feature type="compositionally biased region" description="Low complexity" evidence="9">
    <location>
        <begin position="1178"/>
        <end position="1200"/>
    </location>
</feature>
<evidence type="ECO:0000256" key="7">
    <source>
        <dbReference type="ARBA" id="ARBA00023026"/>
    </source>
</evidence>
<feature type="region of interest" description="Disordered" evidence="9">
    <location>
        <begin position="2266"/>
        <end position="2294"/>
    </location>
</feature>
<evidence type="ECO:0000256" key="5">
    <source>
        <dbReference type="ARBA" id="ARBA00022737"/>
    </source>
</evidence>
<sequence length="4009" mass="411455">MSSFWEEMLLGGPVHGLQALIGMPAPFLPAAYAVFATANAPKWVVTPEQIGIYKRSADGTWQRTDWDGGQWVSKPGEFAQGDLQGILEADRQKLLGMSDADRLALERTLQAQFPLTYKIPEVDPGVHVAYEQARGRYDPVEPRMLALDLDGDGLELKSVDGTVFFDENGDGTRTRTGWVGADDGILVRDLNGDGAITTGAELFGVDTVGLDGKKAANGFVALHDLDSNRDNLFTAADSAWNQVKVWRDLNQDGTSQAGELFGLGELGISLIGTLGSAPNASSTTNINGNRIARVDGTNIARGGTVVVGVVGAVDLAANNFDREFATNIPLSDQARALPQMQGSGRARDLGEAVSSSPQLAARLAAFSAATTRDAQLALIDGLITEWARSSGFLSTLEDYLNGGQPVKVRLNVTGMTGEQFRSLIGVLDVFNGERFYTPVGGSTPQPDGIYFTPATKAPDGTTTSDAVFDIIPSDSQLKSLQQSYQTLRDSVYGALATQTRLTPYLDAIEVSTDDSGIHFDTTGLTTRLDTYKASNERQALIDLVELNRYLWPTLEAVGFEGVGKLRGWVEGLPANSPIRTDLASLGVVIGTSTFGTWRSDIYLGDGSGNYYLAGDGQDIVAGGGGSDTLEGQAGNDLLLGEAGDDYLRGGDGDDMLDGGVGNDHLYGGAGNNTYFFGRGSGQDVIHANFDGVVGTLGSVRMRAGILPSDLVLKQAGDSDLYSTAGDRALEISIRGTSDKITVNGFLFGDDPGSGYNSVRQIQFEDGTVWDTAAILGKLLAGTPGNDTLRGSVGNDTITGGKGDDILNGAAGNDTLDGGIGNDTLVGEAGNDTLLGGAGNDTLDGGAGSNTYVFGKGDGQDLIRANSDGIACKLSTLQFRAGVLPSEIEFRQVNVSQAGGNPALEISIRGTSDKVTVSDFFRADDPSGPTNGVQQLRFADGTTWDMAAILGRLFAGTPGIDLLRGTVGNDTLTGGAGYDNLNGAAGNDTLDGGSGYDTLTGEAGNDSLLGGAGDDILSGGDGDDTLDGGAGYDSLHGGTGNNTYVFGKGDGQDVIRVTYDNAAGKLNTVRLRAGVSPSEVVLRQVLDTELGGNTALEISINGTVDKITVNGFFGGDDPGNLKNGVQRIQFADGTVWDVAAIQSRVHAGSSGNDVLRGTLGNDTMSGGAGDDSLNGVGGNDTLDGGAGNDALDGEAGNDTLRGGAGDDALRGGDGDDTLDGGAGNDSLSGGPGSNTYVFGKGDGQDVVHGIYGSTSGEMGTVQFRAGVLPSEIVLTQASDDDDPHYNYAGPNTGALQISISGTPDKLTVNGFISETSGPDNGMQIRFADGTVWDIATIRSKLFAGTAGSDTLRGTAGNDTLTGGTGDDDLNGAAGDDTLDGGIGDDTLAGGAGNDTLLGGVGNDTLIGNEGNDTLDGGAGNDFLIGDTGNNVYLFGRGDGHDVINGRLDREVGEINTLQLKAGVSPSEIALRQVDGNDYVGNYAALEISIVGTPDTVTARSFFQSDDPKSFSNGLQQIRFADGTVWDIAAIQSKLFAGTTGNDTLRGTLDNDTITGGAGDDTLIGASGNDTLDGGTGNDLLSGEAGNDILRGCAGNDVLIGGAGNDTYVFGKGDGQDVIQAGYDSALGMLSTVQLRAGVSPSEIVLRQVYDSQFQTGNSALEISINGTFDKITVNGFLYRDEPGTPHNSVQQIQFADGTVWDSAAIQRKLLPVTSVEVIGNTLIGTAGADTLGGGNGNDTLYGRAGDDTLSGGAGNDKLFGEAGRDVLRGGDGNDTLQGGAGDDSLEGGAGNDLLSGGAHDTDTYPFFVDGAGNDSYLFGRGDGQDTIGDNDTTPGNLDKLVFKAGVAVADVLASRAGDDALILKIAGTADQVRVENYFGSNATNGWQIEEIRFTDAPATVWTVAAVKALVLTGTGADDDLQGYASNDTLIGRDGDDRMQGGEGDDTLDGGGGNDLLTGGTLAIFHGFDETPGNDTYLFGRGDGQDTIGDFDTTAGNLDKLLFKAGVAVADVAASRDGDALVLKIAGTGDQVRVEDYFGGDATNGYQIEEIRFTDAPATVWTVASVKAMMLVTTLLDDTVQGYAADETLRGGKGDDTLKGGYGNDTLAGDAGDDKLFGEVGKDLLTGGEGNDELQGGEGEDTLDGGVGNDLLSGGWYDPSHGYGNAEGNDTYLFGRGDGQDTIVDTDTTVGNLDKLVFKAGVAVADVVASRKDDALILSIAGNGDQVRVENHFRDPYHQIEEIRFTDAPATVWTAASIQAMTLTGTAGKDTLRGDATNDTLRGREASDTLYGGDGNDTLAGDAGDDALFGEAGQDALTGGDGNDTLQGGEGDDTLDGGAGNDILSGGLYHAFGTYVTGNDTYLFGRGDGQDTISDNSTASGNMDTLVFKAGVAVADVVVSRQDDVLILKIAGTGDQVRVENCFNSEADSTWPINEIRFTDAPATIWTVATVAAMALIGTDGKDTLRGFATNDTLRGRDGVDTLYGGIGNDTLAGDAGDDALYGEAGQDVLTGGEGNDTLQGGAGNDTLDGGAGNDQLSGGISSPYGFPGDLDGSGNDTYLFGRGDGQDMLIDGDTTAGNVDTLVFKAGVAVADVLASRDEEALVLKIADSGDQVRIYNYFGNDATSGWQIEEIRFTDAPATVWTVASVKAMVLTGTPLDDTLQGYATNDTLRGGDGNDTLWGRAGNDVLAGDLGDDVLSGEAGDDVLGGGDGDDRLVGDAGDDTLDGGAGDDALFGGSWGGTYSGYGDTSGNDTYLFGRGDGRDTLSDFDTSAGNLDKLVFKAGVAVADVTATREGDALVLKLESSGDQVRVSSYFGNDATDGYQIEEIRFTDAPTTVWKIPQVKALVTGALSPTVATPIADQKVVEQATFNWTLPANAFRDADSGTALSYAARLADGGALPSWLGFDAVNRRFTGTPGSAALGTLQIRVTVTDPQGLSTSDVFALTVDKAPPAPAGIYGTAGADTLTGTAGNDLLYGLAGDDLIYGKEGADTLDGGTGNDLLDGGAGDDSLIGGTGDDKLEGGSGADVMAGGTGNDFYFVDNADDLVTELPGEGVDAVEIRVTYALGANLENLHLAGTAAINGTGNALNNVVTGNTGDNVLDGGAGNDTMYGSAGNDTFMVDSTGDAVVEFANQGTDLVLSSVSFTLGANVENLTLTGTAAINGTGNALDNVLKGNTGNNLIDGGKGNDTYLFGRGDGQDTLSDNDLTAGNLDKLVFRAGVAVADVAASREGDALILKIAGTTDQVRVLNYFGNDATNGWQIEEIRFTDAPATVWNVAKVKALVAGSSVPTEVVPIYGTPGADILSGTAGDDVIYGLAGDDSLYGKEGVDALDGGAGSDMLDGGAGDDMLTGGAGDDLLQGAAGADTMTGGVGNDTYFVDNTNDRLTELANEGVDAVVTEVSYALGANLENLHLSGNAAINGTGNALNNVVTGNYGDNVLDGGAGNDWMFGNTGNDTFIVDSTGDVVAENADNGTDLVRSGVAFNLGANVENLTLIGTGNIDGVGNALGNVLTGNAGDNLLGGWDGDDTLDGGAGNDRLIGGYGRDTFLFGRGDGQDIIDDNYFPPGEVDTLVFKAGVAAADVKASREGNALILQIAGTTDQMRVRDYFITDPNSGQSGQIEEIRFTDAPATVWRLAQVKDLVAGVTPPIVVPVYGTAGPDTLAGTPGDDAIYGLAGNDVLQGKEGIDILDGGAGDDRIDGGTGADTMVGGTGNDFYFADDPYDRVTELAGEGVDAIETRVTYSLYANVENLHLAGTDSISGYGNALNNVLTGNTGNNVLGGGEGNDWMYGNSGDDLFAVDSAGDVVVEYANDGTDEVWSTISYALGANVENLRLYFAEAVTGTGNALNNKLWGSSADNLLDGGAGNDMLDGSTGADVLEGGTGNDTYVLARGHGSDVVMEDDATAGNVDVALFGEGIAMDQRWFSRGTGNDLVVSVIGTEDKFTIRNWYAGNQYHVEQFRTSDGKVLLDSQVQNLVQAMAGFSPPAAGQTTLPASYQPALNPVIAANWH</sequence>
<dbReference type="EMBL" id="JBBKZT010000011">
    <property type="protein sequence ID" value="MEJ8849671.1"/>
    <property type="molecule type" value="Genomic_DNA"/>
</dbReference>
<dbReference type="InterPro" id="IPR015919">
    <property type="entry name" value="Cadherin-like_sf"/>
</dbReference>
<dbReference type="InterPro" id="IPR001343">
    <property type="entry name" value="Hemolysn_Ca-bd"/>
</dbReference>